<keyword evidence="2" id="KW-1185">Reference proteome</keyword>
<dbReference type="EMBL" id="CAJVPT010017910">
    <property type="protein sequence ID" value="CAG8629805.1"/>
    <property type="molecule type" value="Genomic_DNA"/>
</dbReference>
<organism evidence="1 2">
    <name type="scientific">Acaulospora colombiana</name>
    <dbReference type="NCBI Taxonomy" id="27376"/>
    <lineage>
        <taxon>Eukaryota</taxon>
        <taxon>Fungi</taxon>
        <taxon>Fungi incertae sedis</taxon>
        <taxon>Mucoromycota</taxon>
        <taxon>Glomeromycotina</taxon>
        <taxon>Glomeromycetes</taxon>
        <taxon>Diversisporales</taxon>
        <taxon>Acaulosporaceae</taxon>
        <taxon>Acaulospora</taxon>
    </lineage>
</organism>
<dbReference type="Proteomes" id="UP000789525">
    <property type="component" value="Unassembled WGS sequence"/>
</dbReference>
<evidence type="ECO:0000313" key="1">
    <source>
        <dbReference type="EMBL" id="CAG8629805.1"/>
    </source>
</evidence>
<evidence type="ECO:0000313" key="2">
    <source>
        <dbReference type="Proteomes" id="UP000789525"/>
    </source>
</evidence>
<comment type="caution">
    <text evidence="1">The sequence shown here is derived from an EMBL/GenBank/DDBJ whole genome shotgun (WGS) entry which is preliminary data.</text>
</comment>
<name>A0ACA9N3H9_9GLOM</name>
<accession>A0ACA9N3H9</accession>
<reference evidence="1" key="1">
    <citation type="submission" date="2021-06" db="EMBL/GenBank/DDBJ databases">
        <authorList>
            <person name="Kallberg Y."/>
            <person name="Tangrot J."/>
            <person name="Rosling A."/>
        </authorList>
    </citation>
    <scope>NUCLEOTIDE SEQUENCE</scope>
    <source>
        <strain evidence="1">CL356</strain>
    </source>
</reference>
<feature type="non-terminal residue" evidence="1">
    <location>
        <position position="133"/>
    </location>
</feature>
<proteinExistence type="predicted"/>
<protein>
    <submittedName>
        <fullName evidence="1">16660_t:CDS:1</fullName>
    </submittedName>
</protein>
<sequence length="133" mass="15017">MSSTPFQTVTILSDGSFKVKVLRRKPENENKNATLLASKGAEIKLPNPPLLVAAKEANVKRFIPSEFGSKWEVIEDREMAQRLQNKDDSVPSTLDEFKFLIQKYGSLDRVDNDKFSFKSRPISEVTDSLVKQA</sequence>
<gene>
    <name evidence="1" type="ORF">ACOLOM_LOCUS7595</name>
</gene>